<feature type="transmembrane region" description="Helical" evidence="1">
    <location>
        <begin position="474"/>
        <end position="493"/>
    </location>
</feature>
<feature type="transmembrane region" description="Helical" evidence="1">
    <location>
        <begin position="179"/>
        <end position="195"/>
    </location>
</feature>
<feature type="transmembrane region" description="Helical" evidence="1">
    <location>
        <begin position="422"/>
        <end position="439"/>
    </location>
</feature>
<feature type="transmembrane region" description="Helical" evidence="1">
    <location>
        <begin position="445"/>
        <end position="462"/>
    </location>
</feature>
<dbReference type="RefSeq" id="WP_166009896.1">
    <property type="nucleotide sequence ID" value="NZ_CP049888.1"/>
</dbReference>
<dbReference type="AlphaFoldDB" id="A0A6G8AZH6"/>
<evidence type="ECO:0000256" key="1">
    <source>
        <dbReference type="SAM" id="Phobius"/>
    </source>
</evidence>
<keyword evidence="1" id="KW-1133">Transmembrane helix</keyword>
<feature type="transmembrane region" description="Helical" evidence="1">
    <location>
        <begin position="7"/>
        <end position="29"/>
    </location>
</feature>
<keyword evidence="1" id="KW-0472">Membrane</keyword>
<dbReference type="Proteomes" id="UP000500741">
    <property type="component" value="Chromosome"/>
</dbReference>
<evidence type="ECO:0000313" key="2">
    <source>
        <dbReference type="EMBL" id="QIL50362.1"/>
    </source>
</evidence>
<protein>
    <recommendedName>
        <fullName evidence="4">Integral membrane protein</fullName>
    </recommendedName>
</protein>
<feature type="transmembrane region" description="Helical" evidence="1">
    <location>
        <begin position="41"/>
        <end position="63"/>
    </location>
</feature>
<gene>
    <name evidence="2" type="ORF">G7084_02920</name>
</gene>
<reference evidence="2 3" key="1">
    <citation type="submission" date="2020-03" db="EMBL/GenBank/DDBJ databases">
        <title>Weissella sp. nov., isolated from Cybister lewisianus.</title>
        <authorList>
            <person name="Hyun D.-W."/>
            <person name="Bae J.-W."/>
        </authorList>
    </citation>
    <scope>NUCLEOTIDE SEQUENCE [LARGE SCALE GENOMIC DNA]</scope>
    <source>
        <strain evidence="2 3">HDW19</strain>
    </source>
</reference>
<proteinExistence type="predicted"/>
<feature type="transmembrane region" description="Helical" evidence="1">
    <location>
        <begin position="149"/>
        <end position="172"/>
    </location>
</feature>
<name>A0A6G8AZH6_9LACO</name>
<evidence type="ECO:0000313" key="3">
    <source>
        <dbReference type="Proteomes" id="UP000500741"/>
    </source>
</evidence>
<evidence type="ECO:0008006" key="4">
    <source>
        <dbReference type="Google" id="ProtNLM"/>
    </source>
</evidence>
<dbReference type="InterPro" id="IPR021200">
    <property type="entry name" value="CHIM_prot"/>
</dbReference>
<feature type="transmembrane region" description="Helical" evidence="1">
    <location>
        <begin position="201"/>
        <end position="217"/>
    </location>
</feature>
<organism evidence="2 3">
    <name type="scientific">Weissella coleopterorum</name>
    <dbReference type="NCBI Taxonomy" id="2714949"/>
    <lineage>
        <taxon>Bacteria</taxon>
        <taxon>Bacillati</taxon>
        <taxon>Bacillota</taxon>
        <taxon>Bacilli</taxon>
        <taxon>Lactobacillales</taxon>
        <taxon>Lactobacillaceae</taxon>
        <taxon>Weissella</taxon>
    </lineage>
</organism>
<dbReference type="NCBIfam" id="TIGR03766">
    <property type="entry name" value="TIGR03766 family XrtG-associated glycosyltransferase"/>
    <property type="match status" value="1"/>
</dbReference>
<feature type="transmembrane region" description="Helical" evidence="1">
    <location>
        <begin position="75"/>
        <end position="95"/>
    </location>
</feature>
<feature type="transmembrane region" description="Helical" evidence="1">
    <location>
        <begin position="224"/>
        <end position="244"/>
    </location>
</feature>
<keyword evidence="3" id="KW-1185">Reference proteome</keyword>
<dbReference type="EMBL" id="CP049888">
    <property type="protein sequence ID" value="QIL50362.1"/>
    <property type="molecule type" value="Genomic_DNA"/>
</dbReference>
<feature type="transmembrane region" description="Helical" evidence="1">
    <location>
        <begin position="277"/>
        <end position="296"/>
    </location>
</feature>
<accession>A0A6G8AZH6</accession>
<dbReference type="KEGG" id="wco:G7084_02920"/>
<sequence>MNFNRKFIKFINLLVTILFYFFLLQMLYFAGSSSNLSLENVTWIALVLVVFVIYLYVLINTNYINIYKIFNSRTLLAWCFFGFVVILQVIFISFVHPAIGFDAGAIHSALFSPDDLNIRGYYSQYINNLSLLLVQHWLSITFHNSSWLFFNYIGLILVDLSVLINILIIWLIKRENTINLIYIQSIFLLFFPWIIISYSDIWVIPLVSLIYLFYSLIDKFRSILWVRIILDIGLIFTVILTYYIKPSSIVPIIAIVLIEIKRIYVALFIEHTIHWKYIFSFLLAMILMSGVGYGSFKVIQQKINTQSYIRVNPNLAVPAIHFISMGMSGDGGYNEKDALAMALLPNRQDKVNYSVRLLKQRLNKMGMWGYIKFLFMKQENNAADGTFAWLKEGHFFANNPHPTNFWQTFVYPEGKNLKNYKFLAQLFWVFLLFTLAFTKFHTDKWVQIFRISILGGLFYLLIFEGGRSRYMIQFLPAILLLSAYNSNIVWSFLNRGFRWVKETLTVD</sequence>
<keyword evidence="1" id="KW-0812">Transmembrane</keyword>